<evidence type="ECO:0000313" key="11">
    <source>
        <dbReference type="Proteomes" id="UP000033673"/>
    </source>
</evidence>
<feature type="transmembrane region" description="Helical" evidence="9">
    <location>
        <begin position="201"/>
        <end position="222"/>
    </location>
</feature>
<feature type="transmembrane region" description="Helical" evidence="9">
    <location>
        <begin position="249"/>
        <end position="270"/>
    </location>
</feature>
<feature type="transmembrane region" description="Helical" evidence="9">
    <location>
        <begin position="52"/>
        <end position="85"/>
    </location>
</feature>
<feature type="transmembrane region" description="Helical" evidence="9">
    <location>
        <begin position="170"/>
        <end position="189"/>
    </location>
</feature>
<dbReference type="Pfam" id="PF01554">
    <property type="entry name" value="MatE"/>
    <property type="match status" value="2"/>
</dbReference>
<feature type="transmembrane region" description="Helical" evidence="9">
    <location>
        <begin position="97"/>
        <end position="118"/>
    </location>
</feature>
<proteinExistence type="predicted"/>
<evidence type="ECO:0000256" key="8">
    <source>
        <dbReference type="ARBA" id="ARBA00030855"/>
    </source>
</evidence>
<feature type="transmembrane region" description="Helical" evidence="9">
    <location>
        <begin position="426"/>
        <end position="444"/>
    </location>
</feature>
<dbReference type="InterPro" id="IPR048279">
    <property type="entry name" value="MdtK-like"/>
</dbReference>
<keyword evidence="11" id="KW-1185">Reference proteome</keyword>
<evidence type="ECO:0000256" key="2">
    <source>
        <dbReference type="ARBA" id="ARBA00013489"/>
    </source>
</evidence>
<feature type="transmembrane region" description="Helical" evidence="9">
    <location>
        <begin position="15"/>
        <end position="32"/>
    </location>
</feature>
<name>A0A0F4NEH0_9VIBR</name>
<evidence type="ECO:0000256" key="7">
    <source>
        <dbReference type="ARBA" id="ARBA00023136"/>
    </source>
</evidence>
<accession>A0A0F4NEH0</accession>
<evidence type="ECO:0000256" key="1">
    <source>
        <dbReference type="ARBA" id="ARBA00004429"/>
    </source>
</evidence>
<dbReference type="PIRSF" id="PIRSF006603">
    <property type="entry name" value="DinF"/>
    <property type="match status" value="1"/>
</dbReference>
<dbReference type="GO" id="GO:0005886">
    <property type="term" value="C:plasma membrane"/>
    <property type="evidence" value="ECO:0007669"/>
    <property type="project" value="UniProtKB-SubCell"/>
</dbReference>
<feature type="transmembrane region" description="Helical" evidence="9">
    <location>
        <begin position="138"/>
        <end position="158"/>
    </location>
</feature>
<feature type="transmembrane region" description="Helical" evidence="9">
    <location>
        <begin position="402"/>
        <end position="420"/>
    </location>
</feature>
<keyword evidence="4" id="KW-1003">Cell membrane</keyword>
<dbReference type="PANTHER" id="PTHR42925:SF2">
    <property type="entry name" value="NA+ DRIVEN MULTIDRUG EFFLUX PUMP"/>
    <property type="match status" value="1"/>
</dbReference>
<keyword evidence="6 9" id="KW-1133">Transmembrane helix</keyword>
<dbReference type="NCBIfam" id="TIGR00797">
    <property type="entry name" value="matE"/>
    <property type="match status" value="1"/>
</dbReference>
<evidence type="ECO:0000256" key="4">
    <source>
        <dbReference type="ARBA" id="ARBA00022475"/>
    </source>
</evidence>
<dbReference type="InterPro" id="IPR002528">
    <property type="entry name" value="MATE_fam"/>
</dbReference>
<keyword evidence="3" id="KW-0813">Transport</keyword>
<protein>
    <recommendedName>
        <fullName evidence="2">Multidrug resistance protein NorM</fullName>
    </recommendedName>
    <alternativeName>
        <fullName evidence="8">Na(+)/drug antiporter</fullName>
    </alternativeName>
</protein>
<dbReference type="InterPro" id="IPR047135">
    <property type="entry name" value="YsiQ"/>
</dbReference>
<gene>
    <name evidence="10" type="ORF">TW81_17915</name>
</gene>
<comment type="caution">
    <text evidence="10">The sequence shown here is derived from an EMBL/GenBank/DDBJ whole genome shotgun (WGS) entry which is preliminary data.</text>
</comment>
<sequence length="458" mass="49348">MTTLSYVLANTRGDFIRRLIAIAMPITLQSIMFSSRSLVDVLMLGQLGEAEIAAVGVAARATFVTTIMLVGVTTGGALLTAQYWGAADRKGVRESTALTWLVCTAFAALTAILFILFPSQIMGFATNDPQVVQLGADYLVITSVTMFAVACVASMSVGLRAMHKPGISTFFSGIGIVSNVFLNWALIFGHLGLPALGIKGAAIATVLSGAIEVACLFGYLYAKQHLLAFSWQDIRNVVVWTRVSKFLRLSLPTTFNFLAWAGGLFVYHAIMGQSGVQGLAALSVMTPVESIALALLIGMSNAAAVLVGNQIGAKKYDEVYYQAIGVTVLSLLVGFVVAALLYVVQGLVLDAFSALTPETRALSEKFMLVLSLGIVLRSIPMMTIVGVLRAGGDVKFCLYQDLVAQWLIGIPLAAFAAIGLGWEPEWIYLLFLTEEGIKWFASLYRMKTRKWIRNLIEN</sequence>
<dbReference type="GO" id="GO:0015297">
    <property type="term" value="F:antiporter activity"/>
    <property type="evidence" value="ECO:0007669"/>
    <property type="project" value="InterPro"/>
</dbReference>
<dbReference type="AlphaFoldDB" id="A0A0F4NEH0"/>
<dbReference type="PANTHER" id="PTHR42925">
    <property type="entry name" value="MULTIDRUG AND TOXIN EFFLUX PROTEIN MATE FAMILY"/>
    <property type="match status" value="1"/>
</dbReference>
<feature type="transmembrane region" description="Helical" evidence="9">
    <location>
        <begin position="319"/>
        <end position="348"/>
    </location>
</feature>
<dbReference type="EMBL" id="JXXV01000037">
    <property type="protein sequence ID" value="KJY81502.1"/>
    <property type="molecule type" value="Genomic_DNA"/>
</dbReference>
<feature type="transmembrane region" description="Helical" evidence="9">
    <location>
        <begin position="368"/>
        <end position="390"/>
    </location>
</feature>
<feature type="transmembrane region" description="Helical" evidence="9">
    <location>
        <begin position="290"/>
        <end position="307"/>
    </location>
</feature>
<evidence type="ECO:0000313" key="10">
    <source>
        <dbReference type="EMBL" id="KJY81502.1"/>
    </source>
</evidence>
<keyword evidence="5 9" id="KW-0812">Transmembrane</keyword>
<reference evidence="10 11" key="1">
    <citation type="journal article" date="2015" name="BMC Genomics">
        <title>Genome mining reveals unlocked bioactive potential of marine Gram-negative bacteria.</title>
        <authorList>
            <person name="Machado H."/>
            <person name="Sonnenschein E.C."/>
            <person name="Melchiorsen J."/>
            <person name="Gram L."/>
        </authorList>
    </citation>
    <scope>NUCLEOTIDE SEQUENCE [LARGE SCALE GENOMIC DNA]</scope>
    <source>
        <strain evidence="10 11">S2757</strain>
    </source>
</reference>
<keyword evidence="7 9" id="KW-0472">Membrane</keyword>
<evidence type="ECO:0000256" key="5">
    <source>
        <dbReference type="ARBA" id="ARBA00022692"/>
    </source>
</evidence>
<dbReference type="Proteomes" id="UP000033673">
    <property type="component" value="Unassembled WGS sequence"/>
</dbReference>
<dbReference type="OrthoDB" id="9780160at2"/>
<dbReference type="GO" id="GO:0042910">
    <property type="term" value="F:xenobiotic transmembrane transporter activity"/>
    <property type="evidence" value="ECO:0007669"/>
    <property type="project" value="InterPro"/>
</dbReference>
<comment type="subcellular location">
    <subcellularLocation>
        <location evidence="1">Cell inner membrane</location>
        <topology evidence="1">Multi-pass membrane protein</topology>
    </subcellularLocation>
</comment>
<organism evidence="10 11">
    <name type="scientific">Vibrio galatheae</name>
    <dbReference type="NCBI Taxonomy" id="579748"/>
    <lineage>
        <taxon>Bacteria</taxon>
        <taxon>Pseudomonadati</taxon>
        <taxon>Pseudomonadota</taxon>
        <taxon>Gammaproteobacteria</taxon>
        <taxon>Vibrionales</taxon>
        <taxon>Vibrionaceae</taxon>
        <taxon>Vibrio</taxon>
    </lineage>
</organism>
<dbReference type="STRING" id="579748.TW81_17915"/>
<evidence type="ECO:0000256" key="3">
    <source>
        <dbReference type="ARBA" id="ARBA00022448"/>
    </source>
</evidence>
<dbReference type="CDD" id="cd13134">
    <property type="entry name" value="MATE_like_8"/>
    <property type="match status" value="1"/>
</dbReference>
<evidence type="ECO:0000256" key="9">
    <source>
        <dbReference type="SAM" id="Phobius"/>
    </source>
</evidence>
<dbReference type="PATRIC" id="fig|579748.3.peg.3696"/>
<evidence type="ECO:0000256" key="6">
    <source>
        <dbReference type="ARBA" id="ARBA00022989"/>
    </source>
</evidence>